<comment type="caution">
    <text evidence="3">The sequence shown here is derived from an EMBL/GenBank/DDBJ whole genome shotgun (WGS) entry which is preliminary data.</text>
</comment>
<gene>
    <name evidence="3" type="ORF">G8770_03245</name>
</gene>
<evidence type="ECO:0000313" key="3">
    <source>
        <dbReference type="EMBL" id="NHO64562.1"/>
    </source>
</evidence>
<feature type="signal peptide" evidence="2">
    <location>
        <begin position="1"/>
        <end position="22"/>
    </location>
</feature>
<evidence type="ECO:0000256" key="2">
    <source>
        <dbReference type="SAM" id="SignalP"/>
    </source>
</evidence>
<protein>
    <submittedName>
        <fullName evidence="3">Uncharacterized protein</fullName>
    </submittedName>
</protein>
<organism evidence="3 4">
    <name type="scientific">Pseudomaricurvus hydrocarbonicus</name>
    <dbReference type="NCBI Taxonomy" id="1470433"/>
    <lineage>
        <taxon>Bacteria</taxon>
        <taxon>Pseudomonadati</taxon>
        <taxon>Pseudomonadota</taxon>
        <taxon>Gammaproteobacteria</taxon>
        <taxon>Cellvibrionales</taxon>
        <taxon>Cellvibrionaceae</taxon>
        <taxon>Pseudomaricurvus</taxon>
    </lineage>
</organism>
<proteinExistence type="predicted"/>
<dbReference type="PROSITE" id="PS51257">
    <property type="entry name" value="PROKAR_LIPOPROTEIN"/>
    <property type="match status" value="1"/>
</dbReference>
<dbReference type="RefSeq" id="WP_167181723.1">
    <property type="nucleotide sequence ID" value="NZ_JAAONZ010000002.1"/>
</dbReference>
<sequence>MKTNQLSIPGLILSILLLSACGAPKTPQAVTEAFWQAVVSSDADTVVALSTLTDVEGFDGFGRDWQGFEASWGRVVIEDDRASVVSTLSRVTQVREERRELVTYLVRREDAWRVDYVRTGRQLTGGELGALFGRIGEAISERFEASRQEAEPEVERLSQQLQVMSESFEQQATEAIEDYSEQLSEYLEAFADSVEQVLDDKEAQLSRREKQQLEQVVTGLRDSGERLDEPSLDAIAEGGMAAGMAQSQLALLDERVVGEYLQEWRELSEALAENMQAFFDDLRGTGRP</sequence>
<dbReference type="EMBL" id="JAAONZ010000002">
    <property type="protein sequence ID" value="NHO64562.1"/>
    <property type="molecule type" value="Genomic_DNA"/>
</dbReference>
<accession>A0A9E5JYM6</accession>
<dbReference type="Proteomes" id="UP000787472">
    <property type="component" value="Unassembled WGS sequence"/>
</dbReference>
<keyword evidence="2" id="KW-0732">Signal</keyword>
<evidence type="ECO:0000313" key="4">
    <source>
        <dbReference type="Proteomes" id="UP000787472"/>
    </source>
</evidence>
<evidence type="ECO:0000256" key="1">
    <source>
        <dbReference type="SAM" id="Coils"/>
    </source>
</evidence>
<dbReference type="SUPFAM" id="SSF47162">
    <property type="entry name" value="Apolipoprotein"/>
    <property type="match status" value="1"/>
</dbReference>
<name>A0A9E5JYM6_9GAMM</name>
<dbReference type="Gene3D" id="1.20.120.20">
    <property type="entry name" value="Apolipoprotein"/>
    <property type="match status" value="1"/>
</dbReference>
<dbReference type="AlphaFoldDB" id="A0A9E5JYM6"/>
<reference evidence="3" key="1">
    <citation type="submission" date="2020-03" db="EMBL/GenBank/DDBJ databases">
        <authorList>
            <person name="Guo F."/>
        </authorList>
    </citation>
    <scope>NUCLEOTIDE SEQUENCE</scope>
    <source>
        <strain evidence="3">JCM 30134</strain>
    </source>
</reference>
<keyword evidence="4" id="KW-1185">Reference proteome</keyword>
<feature type="coiled-coil region" evidence="1">
    <location>
        <begin position="169"/>
        <end position="211"/>
    </location>
</feature>
<keyword evidence="1" id="KW-0175">Coiled coil</keyword>
<feature type="chain" id="PRO_5038544186" evidence="2">
    <location>
        <begin position="23"/>
        <end position="288"/>
    </location>
</feature>